<keyword evidence="4 9" id="KW-0812">Transmembrane</keyword>
<dbReference type="GO" id="GO:0022857">
    <property type="term" value="F:transmembrane transporter activity"/>
    <property type="evidence" value="ECO:0007669"/>
    <property type="project" value="InterPro"/>
</dbReference>
<evidence type="ECO:0000256" key="2">
    <source>
        <dbReference type="ARBA" id="ARBA00010992"/>
    </source>
</evidence>
<dbReference type="InterPro" id="IPR036259">
    <property type="entry name" value="MFS_trans_sf"/>
</dbReference>
<evidence type="ECO:0000259" key="10">
    <source>
        <dbReference type="PROSITE" id="PS50850"/>
    </source>
</evidence>
<comment type="similarity">
    <text evidence="2 7">Belongs to the major facilitator superfamily. Sugar transporter (TC 2.A.1.1) family.</text>
</comment>
<feature type="transmembrane region" description="Helical" evidence="9">
    <location>
        <begin position="503"/>
        <end position="522"/>
    </location>
</feature>
<dbReference type="FunFam" id="1.20.1250.20:FF:000134">
    <property type="entry name" value="MFS sugar transporter protein"/>
    <property type="match status" value="1"/>
</dbReference>
<dbReference type="GeneID" id="96004194"/>
<evidence type="ECO:0000256" key="5">
    <source>
        <dbReference type="ARBA" id="ARBA00022989"/>
    </source>
</evidence>
<feature type="region of interest" description="Disordered" evidence="8">
    <location>
        <begin position="1"/>
        <end position="36"/>
    </location>
</feature>
<gene>
    <name evidence="11" type="ORF">WHR41_02750</name>
</gene>
<evidence type="ECO:0000256" key="3">
    <source>
        <dbReference type="ARBA" id="ARBA00022448"/>
    </source>
</evidence>
<evidence type="ECO:0000256" key="7">
    <source>
        <dbReference type="RuleBase" id="RU003346"/>
    </source>
</evidence>
<comment type="caution">
    <text evidence="11">The sequence shown here is derived from an EMBL/GenBank/DDBJ whole genome shotgun (WGS) entry which is preliminary data.</text>
</comment>
<feature type="transmembrane region" description="Helical" evidence="9">
    <location>
        <begin position="216"/>
        <end position="238"/>
    </location>
</feature>
<dbReference type="InterPro" id="IPR005828">
    <property type="entry name" value="MFS_sugar_transport-like"/>
</dbReference>
<dbReference type="GO" id="GO:0015791">
    <property type="term" value="P:polyol transmembrane transport"/>
    <property type="evidence" value="ECO:0007669"/>
    <property type="project" value="UniProtKB-ARBA"/>
</dbReference>
<protein>
    <recommendedName>
        <fullName evidence="10">Major facilitator superfamily (MFS) profile domain-containing protein</fullName>
    </recommendedName>
</protein>
<dbReference type="PANTHER" id="PTHR48020">
    <property type="entry name" value="PROTON MYO-INOSITOL COTRANSPORTER"/>
    <property type="match status" value="1"/>
</dbReference>
<dbReference type="PROSITE" id="PS00216">
    <property type="entry name" value="SUGAR_TRANSPORT_1"/>
    <property type="match status" value="1"/>
</dbReference>
<evidence type="ECO:0000256" key="9">
    <source>
        <dbReference type="SAM" id="Phobius"/>
    </source>
</evidence>
<reference evidence="11 12" key="1">
    <citation type="journal article" date="2020" name="Microbiol. Resour. Announc.">
        <title>Draft Genome Sequence of a Cladosporium Species Isolated from the Mesophotic Ascidian Didemnum maculosum.</title>
        <authorList>
            <person name="Gioti A."/>
            <person name="Siaperas R."/>
            <person name="Nikolaivits E."/>
            <person name="Le Goff G."/>
            <person name="Ouazzani J."/>
            <person name="Kotoulas G."/>
            <person name="Topakas E."/>
        </authorList>
    </citation>
    <scope>NUCLEOTIDE SEQUENCE [LARGE SCALE GENOMIC DNA]</scope>
    <source>
        <strain evidence="11 12">TM138-S3</strain>
    </source>
</reference>
<name>A0AB34KZ02_9PEZI</name>
<dbReference type="GO" id="GO:0016020">
    <property type="term" value="C:membrane"/>
    <property type="evidence" value="ECO:0007669"/>
    <property type="project" value="UniProtKB-SubCell"/>
</dbReference>
<dbReference type="EMBL" id="JAAQHG020000007">
    <property type="protein sequence ID" value="KAL1588520.1"/>
    <property type="molecule type" value="Genomic_DNA"/>
</dbReference>
<evidence type="ECO:0000256" key="6">
    <source>
        <dbReference type="ARBA" id="ARBA00023136"/>
    </source>
</evidence>
<sequence>MSHVESSHEGSSPPKAIDEKDSSHVDFASDSPKQHAEVDQIEADALRIADVEKWRINSFIDDLETQMQNDGQKRGIFHMTFANPKYFTWSVVAFASMGGLLFGLDQSLISGASLFYPDALGFGSDQVALVSASLPLGAVGGAILLIPSNEYMGRRWAIILSTVFYTIGAALQAGAINYGMMISGRLIMGLGVGIETGTVPVYVAETIERRLRGNVVSLYQFNIALGEILGYVVAAIFLEVEGNWRYILGSSVVFSTIMFLGMLFLPESPRFLVHKKKPLEAYRVWKRIRDVSSAEARAEYFVMRQVVEQENHSIESRKTTSRFVWLDFFTEPRARRAIVYANIMILLGQFVGINGIMYYMGTLMKQIGLNDANSTYMSMVGGGALFIGTIPAVLYMERFGRRFWAMAMIPGFFVGLAILGGSYLVDLEKAPKTVEGMYLAGLIIYMLFYGPYACLTWVIPSEVYPTYLRSYGMATSDGMVFLGSFIITYNFTRMQDAMTKTGLSLGFFGGIAVLGWFYQLFFMPETKDMTLEEINVVFSTPTRELVRRNWKNTLRTVGLRS</sequence>
<dbReference type="RefSeq" id="XP_069231625.1">
    <property type="nucleotide sequence ID" value="XM_069371356.1"/>
</dbReference>
<keyword evidence="6 9" id="KW-0472">Membrane</keyword>
<evidence type="ECO:0000256" key="1">
    <source>
        <dbReference type="ARBA" id="ARBA00004141"/>
    </source>
</evidence>
<feature type="transmembrane region" description="Helical" evidence="9">
    <location>
        <begin position="244"/>
        <end position="265"/>
    </location>
</feature>
<keyword evidence="12" id="KW-1185">Reference proteome</keyword>
<evidence type="ECO:0000313" key="12">
    <source>
        <dbReference type="Proteomes" id="UP000803884"/>
    </source>
</evidence>
<dbReference type="GO" id="GO:0015798">
    <property type="term" value="P:myo-inositol transport"/>
    <property type="evidence" value="ECO:0007669"/>
    <property type="project" value="UniProtKB-ARBA"/>
</dbReference>
<accession>A0AB34KZ02</accession>
<dbReference type="Gene3D" id="1.20.1250.20">
    <property type="entry name" value="MFS general substrate transporter like domains"/>
    <property type="match status" value="1"/>
</dbReference>
<feature type="transmembrane region" description="Helical" evidence="9">
    <location>
        <begin position="471"/>
        <end position="491"/>
    </location>
</feature>
<comment type="subcellular location">
    <subcellularLocation>
        <location evidence="1">Membrane</location>
        <topology evidence="1">Multi-pass membrane protein</topology>
    </subcellularLocation>
</comment>
<evidence type="ECO:0000256" key="8">
    <source>
        <dbReference type="SAM" id="MobiDB-lite"/>
    </source>
</evidence>
<feature type="transmembrane region" description="Helical" evidence="9">
    <location>
        <begin position="158"/>
        <end position="180"/>
    </location>
</feature>
<dbReference type="InterPro" id="IPR020846">
    <property type="entry name" value="MFS_dom"/>
</dbReference>
<feature type="transmembrane region" description="Helical" evidence="9">
    <location>
        <begin position="437"/>
        <end position="459"/>
    </location>
</feature>
<dbReference type="Proteomes" id="UP000803884">
    <property type="component" value="Unassembled WGS sequence"/>
</dbReference>
<dbReference type="SUPFAM" id="SSF103473">
    <property type="entry name" value="MFS general substrate transporter"/>
    <property type="match status" value="1"/>
</dbReference>
<dbReference type="PROSITE" id="PS50850">
    <property type="entry name" value="MFS"/>
    <property type="match status" value="1"/>
</dbReference>
<evidence type="ECO:0000313" key="11">
    <source>
        <dbReference type="EMBL" id="KAL1588520.1"/>
    </source>
</evidence>
<dbReference type="AlphaFoldDB" id="A0AB34KZ02"/>
<dbReference type="InterPro" id="IPR050814">
    <property type="entry name" value="Myo-inositol_Transporter"/>
</dbReference>
<feature type="transmembrane region" description="Helical" evidence="9">
    <location>
        <begin position="127"/>
        <end position="146"/>
    </location>
</feature>
<dbReference type="PROSITE" id="PS00217">
    <property type="entry name" value="SUGAR_TRANSPORT_2"/>
    <property type="match status" value="1"/>
</dbReference>
<dbReference type="PRINTS" id="PR00171">
    <property type="entry name" value="SUGRTRNSPORT"/>
</dbReference>
<evidence type="ECO:0000256" key="4">
    <source>
        <dbReference type="ARBA" id="ARBA00022692"/>
    </source>
</evidence>
<dbReference type="InterPro" id="IPR005829">
    <property type="entry name" value="Sugar_transporter_CS"/>
</dbReference>
<feature type="transmembrane region" description="Helical" evidence="9">
    <location>
        <begin position="403"/>
        <end position="425"/>
    </location>
</feature>
<dbReference type="NCBIfam" id="TIGR00879">
    <property type="entry name" value="SP"/>
    <property type="match status" value="1"/>
</dbReference>
<keyword evidence="5 9" id="KW-1133">Transmembrane helix</keyword>
<feature type="transmembrane region" description="Helical" evidence="9">
    <location>
        <begin position="86"/>
        <end position="104"/>
    </location>
</feature>
<feature type="domain" description="Major facilitator superfamily (MFS) profile" evidence="10">
    <location>
        <begin position="91"/>
        <end position="527"/>
    </location>
</feature>
<dbReference type="Pfam" id="PF00083">
    <property type="entry name" value="Sugar_tr"/>
    <property type="match status" value="1"/>
</dbReference>
<dbReference type="InterPro" id="IPR003663">
    <property type="entry name" value="Sugar/inositol_transpt"/>
</dbReference>
<keyword evidence="3 7" id="KW-0813">Transport</keyword>
<feature type="transmembrane region" description="Helical" evidence="9">
    <location>
        <begin position="375"/>
        <end position="396"/>
    </location>
</feature>
<feature type="transmembrane region" description="Helical" evidence="9">
    <location>
        <begin position="337"/>
        <end position="360"/>
    </location>
</feature>
<dbReference type="PANTHER" id="PTHR48020:SF9">
    <property type="entry name" value="MAJOR FACILITATOR SUPERFAMILY (MFS) PROFILE DOMAIN-CONTAINING PROTEIN"/>
    <property type="match status" value="1"/>
</dbReference>
<proteinExistence type="inferred from homology"/>
<organism evidence="11 12">
    <name type="scientific">Cladosporium halotolerans</name>
    <dbReference type="NCBI Taxonomy" id="1052096"/>
    <lineage>
        <taxon>Eukaryota</taxon>
        <taxon>Fungi</taxon>
        <taxon>Dikarya</taxon>
        <taxon>Ascomycota</taxon>
        <taxon>Pezizomycotina</taxon>
        <taxon>Dothideomycetes</taxon>
        <taxon>Dothideomycetidae</taxon>
        <taxon>Cladosporiales</taxon>
        <taxon>Cladosporiaceae</taxon>
        <taxon>Cladosporium</taxon>
    </lineage>
</organism>
<feature type="transmembrane region" description="Helical" evidence="9">
    <location>
        <begin position="186"/>
        <end position="204"/>
    </location>
</feature>